<dbReference type="InterPro" id="IPR002110">
    <property type="entry name" value="Ankyrin_rpt"/>
</dbReference>
<comment type="caution">
    <text evidence="15">The sequence shown here is derived from an EMBL/GenBank/DDBJ whole genome shotgun (WGS) entry which is preliminary data.</text>
</comment>
<feature type="transmembrane region" description="Helical" evidence="12">
    <location>
        <begin position="460"/>
        <end position="482"/>
    </location>
</feature>
<name>A0A8H6ZA92_9AGAR</name>
<evidence type="ECO:0000259" key="14">
    <source>
        <dbReference type="Pfam" id="PF01529"/>
    </source>
</evidence>
<keyword evidence="8" id="KW-0564">Palmitate</keyword>
<protein>
    <recommendedName>
        <fullName evidence="12">Palmitoyltransferase</fullName>
        <ecNumber evidence="12">2.3.1.225</ecNumber>
    </recommendedName>
</protein>
<evidence type="ECO:0000256" key="7">
    <source>
        <dbReference type="ARBA" id="ARBA00023136"/>
    </source>
</evidence>
<keyword evidence="4" id="KW-0677">Repeat</keyword>
<keyword evidence="3 12" id="KW-0812">Transmembrane</keyword>
<dbReference type="SUPFAM" id="SSF48403">
    <property type="entry name" value="Ankyrin repeat"/>
    <property type="match status" value="1"/>
</dbReference>
<dbReference type="Pfam" id="PF01529">
    <property type="entry name" value="DHHC"/>
    <property type="match status" value="1"/>
</dbReference>
<dbReference type="Gene3D" id="1.25.40.20">
    <property type="entry name" value="Ankyrin repeat-containing domain"/>
    <property type="match status" value="1"/>
</dbReference>
<feature type="transmembrane region" description="Helical" evidence="12">
    <location>
        <begin position="279"/>
        <end position="302"/>
    </location>
</feature>
<dbReference type="PANTHER" id="PTHR24161">
    <property type="entry name" value="ANK_REP_REGION DOMAIN-CONTAINING PROTEIN-RELATED"/>
    <property type="match status" value="1"/>
</dbReference>
<dbReference type="EMBL" id="JACAZH010000003">
    <property type="protein sequence ID" value="KAF7373702.1"/>
    <property type="molecule type" value="Genomic_DNA"/>
</dbReference>
<feature type="region of interest" description="Disordered" evidence="13">
    <location>
        <begin position="805"/>
        <end position="832"/>
    </location>
</feature>
<comment type="subcellular location">
    <subcellularLocation>
        <location evidence="1">Membrane</location>
        <topology evidence="1">Multi-pass membrane protein</topology>
    </subcellularLocation>
</comment>
<sequence>MNPAPPSASAAAVSQDNATADMSFTQALSSTTPEDTSIDIFVAAQRGDTTTIRALLDSGAYTASSRDAQNITPLHWAAINAQLPACRMLLDAGADVDALGGDLVATPMQWAARGGYLYIIQLLVAHGADPTITDSQGYNSLHLVTHSSGVMPLLYLLHQPVGVDSRDAQGHTALMWAAYQGDALSVDLLLRHGASPTVQDDAGLTPLHWAVVRGNRTAIRRLIEKGAVLSAKDNEGRTPRDMAVELKALGAWRRALEEGGFDEEGNKRRGPLSERNTRLAIFALPTLVFGAVFGTLAALPWYTGILLAGAEFFGMHHVRFFALFCLFFGVIWAWGRCTMHEGGGGGGGGGRRGVVEVTRRRGTCRRKGGSARGREGRGTRASVREAGTAAARGGGGGCSRRRGGGGGNEAPGDVAAAGSRTRAATSARGAPRQPDRDAPIVTRVLLNKSSYTDSVNTTPYFAGIIAGSVLWVVWCWVSRLIGETQSHALAHLLFALCVGLCSYNFFRAVTLDPGTCPRPGSDAELKSIIEDLAAEGRLNGQTFCVQCMARKSLRSKHCRVCDKCVARSDHHCPWVWNCVGANNHRQFVIFVLTLVFGVGLFDYLTYAYFSNIPIPIPDSGSTAPPPTSSSCPLTASLCAATSHDPFLVSVAAWATLQLSWTSVLVASQLWQIARQMTTLEVSNLGRYGFMGGRGGASLNGQMGHRHAHGHGHGAAASTDGELDPLASGTPAHTHTSSGFLMNLLGFDRFTRGRAASGLARASKASNPFDLGMVRNCRDFWTKGRELGVEYERLYDVPLEGFEEAKKRKEREEEMEGEGGVGTSTRKGAGAGRKGILESLAMSMGVGRAGSSRGGYEPISQV</sequence>
<evidence type="ECO:0000256" key="6">
    <source>
        <dbReference type="ARBA" id="ARBA00023043"/>
    </source>
</evidence>
<evidence type="ECO:0000313" key="16">
    <source>
        <dbReference type="Proteomes" id="UP000623467"/>
    </source>
</evidence>
<comment type="catalytic activity">
    <reaction evidence="10 12">
        <text>L-cysteinyl-[protein] + hexadecanoyl-CoA = S-hexadecanoyl-L-cysteinyl-[protein] + CoA</text>
        <dbReference type="Rhea" id="RHEA:36683"/>
        <dbReference type="Rhea" id="RHEA-COMP:10131"/>
        <dbReference type="Rhea" id="RHEA-COMP:11032"/>
        <dbReference type="ChEBI" id="CHEBI:29950"/>
        <dbReference type="ChEBI" id="CHEBI:57287"/>
        <dbReference type="ChEBI" id="CHEBI:57379"/>
        <dbReference type="ChEBI" id="CHEBI:74151"/>
        <dbReference type="EC" id="2.3.1.225"/>
    </reaction>
</comment>
<feature type="region of interest" description="Disordered" evidence="13">
    <location>
        <begin position="700"/>
        <end position="731"/>
    </location>
</feature>
<evidence type="ECO:0000256" key="12">
    <source>
        <dbReference type="RuleBase" id="RU079119"/>
    </source>
</evidence>
<evidence type="ECO:0000256" key="1">
    <source>
        <dbReference type="ARBA" id="ARBA00004141"/>
    </source>
</evidence>
<comment type="domain">
    <text evidence="12">The DHHC domain is required for palmitoyltransferase activity.</text>
</comment>
<keyword evidence="5 12" id="KW-1133">Transmembrane helix</keyword>
<evidence type="ECO:0000256" key="11">
    <source>
        <dbReference type="PROSITE-ProRule" id="PRU00023"/>
    </source>
</evidence>
<feature type="region of interest" description="Disordered" evidence="13">
    <location>
        <begin position="342"/>
        <end position="436"/>
    </location>
</feature>
<dbReference type="EC" id="2.3.1.225" evidence="12"/>
<dbReference type="Pfam" id="PF00023">
    <property type="entry name" value="Ank"/>
    <property type="match status" value="1"/>
</dbReference>
<dbReference type="OrthoDB" id="6781668at2759"/>
<dbReference type="SMART" id="SM00248">
    <property type="entry name" value="ANK"/>
    <property type="match status" value="5"/>
</dbReference>
<gene>
    <name evidence="15" type="ORF">MSAN_00581200</name>
</gene>
<reference evidence="15" key="1">
    <citation type="submission" date="2020-05" db="EMBL/GenBank/DDBJ databases">
        <title>Mycena genomes resolve the evolution of fungal bioluminescence.</title>
        <authorList>
            <person name="Tsai I.J."/>
        </authorList>
    </citation>
    <scope>NUCLEOTIDE SEQUENCE</scope>
    <source>
        <strain evidence="15">160909Yilan</strain>
    </source>
</reference>
<dbReference type="InterPro" id="IPR001594">
    <property type="entry name" value="Palmitoyltrfase_DHHC"/>
</dbReference>
<dbReference type="PROSITE" id="PS50297">
    <property type="entry name" value="ANK_REP_REGION"/>
    <property type="match status" value="3"/>
</dbReference>
<evidence type="ECO:0000256" key="2">
    <source>
        <dbReference type="ARBA" id="ARBA00010104"/>
    </source>
</evidence>
<feature type="compositionally biased region" description="Gly residues" evidence="13">
    <location>
        <begin position="342"/>
        <end position="352"/>
    </location>
</feature>
<feature type="repeat" description="ANK" evidence="11">
    <location>
        <begin position="69"/>
        <end position="101"/>
    </location>
</feature>
<feature type="repeat" description="ANK" evidence="11">
    <location>
        <begin position="106"/>
        <end position="135"/>
    </location>
</feature>
<feature type="compositionally biased region" description="Basic residues" evidence="13">
    <location>
        <begin position="360"/>
        <end position="369"/>
    </location>
</feature>
<keyword evidence="16" id="KW-1185">Reference proteome</keyword>
<accession>A0A8H6ZA92</accession>
<evidence type="ECO:0000256" key="5">
    <source>
        <dbReference type="ARBA" id="ARBA00022989"/>
    </source>
</evidence>
<feature type="repeat" description="ANK" evidence="11">
    <location>
        <begin position="202"/>
        <end position="234"/>
    </location>
</feature>
<organism evidence="15 16">
    <name type="scientific">Mycena sanguinolenta</name>
    <dbReference type="NCBI Taxonomy" id="230812"/>
    <lineage>
        <taxon>Eukaryota</taxon>
        <taxon>Fungi</taxon>
        <taxon>Dikarya</taxon>
        <taxon>Basidiomycota</taxon>
        <taxon>Agaricomycotina</taxon>
        <taxon>Agaricomycetes</taxon>
        <taxon>Agaricomycetidae</taxon>
        <taxon>Agaricales</taxon>
        <taxon>Marasmiineae</taxon>
        <taxon>Mycenaceae</taxon>
        <taxon>Mycena</taxon>
    </lineage>
</organism>
<dbReference type="AlphaFoldDB" id="A0A8H6ZA92"/>
<evidence type="ECO:0000256" key="8">
    <source>
        <dbReference type="ARBA" id="ARBA00023139"/>
    </source>
</evidence>
<feature type="transmembrane region" description="Helical" evidence="12">
    <location>
        <begin position="587"/>
        <end position="609"/>
    </location>
</feature>
<keyword evidence="12" id="KW-0012">Acyltransferase</keyword>
<dbReference type="InterPro" id="IPR036770">
    <property type="entry name" value="Ankyrin_rpt-contain_sf"/>
</dbReference>
<evidence type="ECO:0000256" key="3">
    <source>
        <dbReference type="ARBA" id="ARBA00022692"/>
    </source>
</evidence>
<evidence type="ECO:0000256" key="13">
    <source>
        <dbReference type="SAM" id="MobiDB-lite"/>
    </source>
</evidence>
<evidence type="ECO:0000256" key="10">
    <source>
        <dbReference type="ARBA" id="ARBA00048048"/>
    </source>
</evidence>
<feature type="compositionally biased region" description="Gly residues" evidence="13">
    <location>
        <begin position="392"/>
        <end position="409"/>
    </location>
</feature>
<feature type="transmembrane region" description="Helical" evidence="12">
    <location>
        <begin position="314"/>
        <end position="334"/>
    </location>
</feature>
<keyword evidence="6 11" id="KW-0040">ANK repeat</keyword>
<feature type="domain" description="Palmitoyltransferase DHHC" evidence="14">
    <location>
        <begin position="540"/>
        <end position="681"/>
    </location>
</feature>
<dbReference type="Pfam" id="PF12796">
    <property type="entry name" value="Ank_2"/>
    <property type="match status" value="2"/>
</dbReference>
<keyword evidence="7 12" id="KW-0472">Membrane</keyword>
<dbReference type="PANTHER" id="PTHR24161:SF85">
    <property type="entry name" value="PALMITOYLTRANSFERASE HIP14"/>
    <property type="match status" value="1"/>
</dbReference>
<proteinExistence type="inferred from homology"/>
<feature type="transmembrane region" description="Helical" evidence="12">
    <location>
        <begin position="488"/>
        <end position="506"/>
    </location>
</feature>
<dbReference type="PROSITE" id="PS50088">
    <property type="entry name" value="ANK_REPEAT"/>
    <property type="match status" value="4"/>
</dbReference>
<keyword evidence="9" id="KW-0449">Lipoprotein</keyword>
<dbReference type="Proteomes" id="UP000623467">
    <property type="component" value="Unassembled WGS sequence"/>
</dbReference>
<dbReference type="GO" id="GO:0019706">
    <property type="term" value="F:protein-cysteine S-palmitoyltransferase activity"/>
    <property type="evidence" value="ECO:0007669"/>
    <property type="project" value="UniProtKB-EC"/>
</dbReference>
<evidence type="ECO:0000256" key="9">
    <source>
        <dbReference type="ARBA" id="ARBA00023288"/>
    </source>
</evidence>
<keyword evidence="12 15" id="KW-0808">Transferase</keyword>
<dbReference type="GO" id="GO:0016020">
    <property type="term" value="C:membrane"/>
    <property type="evidence" value="ECO:0007669"/>
    <property type="project" value="UniProtKB-SubCell"/>
</dbReference>
<feature type="compositionally biased region" description="Low complexity" evidence="13">
    <location>
        <begin position="415"/>
        <end position="430"/>
    </location>
</feature>
<dbReference type="PROSITE" id="PS50216">
    <property type="entry name" value="DHHC"/>
    <property type="match status" value="1"/>
</dbReference>
<feature type="repeat" description="ANK" evidence="11">
    <location>
        <begin position="169"/>
        <end position="201"/>
    </location>
</feature>
<evidence type="ECO:0000256" key="4">
    <source>
        <dbReference type="ARBA" id="ARBA00022737"/>
    </source>
</evidence>
<comment type="similarity">
    <text evidence="2">Belongs to the DHHC palmitoyltransferase family. AKR/ZDHHC17 subfamily.</text>
</comment>
<evidence type="ECO:0000313" key="15">
    <source>
        <dbReference type="EMBL" id="KAF7373702.1"/>
    </source>
</evidence>